<gene>
    <name evidence="4" type="ORF">H4F90_08780</name>
</gene>
<accession>A0A839HUV2</accession>
<dbReference type="Proteomes" id="UP000586093">
    <property type="component" value="Unassembled WGS sequence"/>
</dbReference>
<keyword evidence="4" id="KW-0808">Transferase</keyword>
<feature type="domain" description="Glycosyltransferase 2-like" evidence="3">
    <location>
        <begin position="98"/>
        <end position="185"/>
    </location>
</feature>
<proteinExistence type="inferred from homology"/>
<dbReference type="InterPro" id="IPR011990">
    <property type="entry name" value="TPR-like_helical_dom_sf"/>
</dbReference>
<organism evidence="4 5">
    <name type="scientific">Aquariibacter albus</name>
    <dbReference type="NCBI Taxonomy" id="2759899"/>
    <lineage>
        <taxon>Bacteria</taxon>
        <taxon>Pseudomonadati</taxon>
        <taxon>Pseudomonadota</taxon>
        <taxon>Betaproteobacteria</taxon>
        <taxon>Burkholderiales</taxon>
        <taxon>Sphaerotilaceae</taxon>
        <taxon>Aquariibacter</taxon>
    </lineage>
</organism>
<comment type="similarity">
    <text evidence="1">Belongs to the glycosyltransferase 2 family. WaaE/KdtX subfamily.</text>
</comment>
<protein>
    <submittedName>
        <fullName evidence="4">Glycosyltransferase family 2 protein</fullName>
    </submittedName>
</protein>
<dbReference type="GO" id="GO:0016740">
    <property type="term" value="F:transferase activity"/>
    <property type="evidence" value="ECO:0007669"/>
    <property type="project" value="UniProtKB-KW"/>
</dbReference>
<evidence type="ECO:0000256" key="1">
    <source>
        <dbReference type="ARBA" id="ARBA00038494"/>
    </source>
</evidence>
<dbReference type="Pfam" id="PF00535">
    <property type="entry name" value="Glycos_transf_2"/>
    <property type="match status" value="1"/>
</dbReference>
<dbReference type="PANTHER" id="PTHR43630:SF2">
    <property type="entry name" value="GLYCOSYLTRANSFERASE"/>
    <property type="match status" value="1"/>
</dbReference>
<dbReference type="InterPro" id="IPR001173">
    <property type="entry name" value="Glyco_trans_2-like"/>
</dbReference>
<reference evidence="4 5" key="1">
    <citation type="submission" date="2020-08" db="EMBL/GenBank/DDBJ databases">
        <title>Aquariorum lacteus gen. nov., sp. nov., a new member of the family Comamonadaceae, isolated from freshwater aquarium.</title>
        <authorList>
            <person name="Chun S.-J."/>
        </authorList>
    </citation>
    <scope>NUCLEOTIDE SEQUENCE [LARGE SCALE GENOMIC DNA]</scope>
    <source>
        <strain evidence="4 5">SJAQ100</strain>
    </source>
</reference>
<dbReference type="AlphaFoldDB" id="A0A839HUV2"/>
<evidence type="ECO:0000259" key="3">
    <source>
        <dbReference type="Pfam" id="PF00535"/>
    </source>
</evidence>
<feature type="compositionally biased region" description="Pro residues" evidence="2">
    <location>
        <begin position="1"/>
        <end position="24"/>
    </location>
</feature>
<name>A0A839HUV2_9BURK</name>
<dbReference type="PANTHER" id="PTHR43630">
    <property type="entry name" value="POLY-BETA-1,6-N-ACETYL-D-GLUCOSAMINE SYNTHASE"/>
    <property type="match status" value="1"/>
</dbReference>
<feature type="region of interest" description="Disordered" evidence="2">
    <location>
        <begin position="1"/>
        <end position="73"/>
    </location>
</feature>
<feature type="compositionally biased region" description="Low complexity" evidence="2">
    <location>
        <begin position="43"/>
        <end position="63"/>
    </location>
</feature>
<evidence type="ECO:0000313" key="5">
    <source>
        <dbReference type="Proteomes" id="UP000586093"/>
    </source>
</evidence>
<dbReference type="SUPFAM" id="SSF53448">
    <property type="entry name" value="Nucleotide-diphospho-sugar transferases"/>
    <property type="match status" value="1"/>
</dbReference>
<comment type="caution">
    <text evidence="4">The sequence shown here is derived from an EMBL/GenBank/DDBJ whole genome shotgun (WGS) entry which is preliminary data.</text>
</comment>
<evidence type="ECO:0000256" key="2">
    <source>
        <dbReference type="SAM" id="MobiDB-lite"/>
    </source>
</evidence>
<dbReference type="SUPFAM" id="SSF48452">
    <property type="entry name" value="TPR-like"/>
    <property type="match status" value="1"/>
</dbReference>
<dbReference type="Gene3D" id="1.25.40.10">
    <property type="entry name" value="Tetratricopeptide repeat domain"/>
    <property type="match status" value="1"/>
</dbReference>
<evidence type="ECO:0000313" key="4">
    <source>
        <dbReference type="EMBL" id="MBB1162074.1"/>
    </source>
</evidence>
<keyword evidence="5" id="KW-1185">Reference proteome</keyword>
<dbReference type="Gene3D" id="3.90.550.10">
    <property type="entry name" value="Spore Coat Polysaccharide Biosynthesis Protein SpsA, Chain A"/>
    <property type="match status" value="1"/>
</dbReference>
<dbReference type="EMBL" id="JACIVI010000002">
    <property type="protein sequence ID" value="MBB1162074.1"/>
    <property type="molecule type" value="Genomic_DNA"/>
</dbReference>
<dbReference type="InterPro" id="IPR029044">
    <property type="entry name" value="Nucleotide-diphossugar_trans"/>
</dbReference>
<sequence>MPMDPLPRRPIPSPVGPAPAPAPAPAADAAAPAVRRQGGMTITRAAPRPAAGAAPATPTAAATVPPPAAPAAATRPALQMPALPQLGLPAARPRIGLCMIVKDEATVIGRCLRSVAPLIDRYTLVDTGSSDGTQDVVRAVAAELGLPGELHERPWRDFGHNRSEALDLARPHSDYLLVIDADEILALPPGWTLPQPLNAPAYSLRMHDGTLRYLRTSLVDARLPWRYIGVLHEYIDCGKAIHPVELDGPHVIYTRDGARARNPNKSREDAQVLEAALRSEPGNTRYQFYLAQSWMGAGELERALDAYEARVAMGGWDQEVWCAMYLAARLRERLARPAAEVIDAYLRAYDFRPSRAEVPVALAGYLRRAGRWASARAVIVDAMRLKPGGDHLFVESDCYGWRRLDELSLILMQTGEKPAARTLLLRALNEGSVPAGQVEAVKARLAACG</sequence>